<evidence type="ECO:0000256" key="5">
    <source>
        <dbReference type="ARBA" id="ARBA00023157"/>
    </source>
</evidence>
<dbReference type="FunFam" id="1.20.120.310:FF:000002">
    <property type="entry name" value="Sulfhydryl oxidase"/>
    <property type="match status" value="1"/>
</dbReference>
<feature type="compositionally biased region" description="Polar residues" evidence="7">
    <location>
        <begin position="125"/>
        <end position="135"/>
    </location>
</feature>
<dbReference type="Pfam" id="PF04777">
    <property type="entry name" value="Evr1_Alr"/>
    <property type="match status" value="1"/>
</dbReference>
<evidence type="ECO:0000256" key="7">
    <source>
        <dbReference type="SAM" id="MobiDB-lite"/>
    </source>
</evidence>
<dbReference type="GO" id="GO:0005739">
    <property type="term" value="C:mitochondrion"/>
    <property type="evidence" value="ECO:0007669"/>
    <property type="project" value="TreeGrafter"/>
</dbReference>
<dbReference type="EMBL" id="KV454005">
    <property type="protein sequence ID" value="ODQ45281.1"/>
    <property type="molecule type" value="Genomic_DNA"/>
</dbReference>
<dbReference type="GO" id="GO:0050660">
    <property type="term" value="F:flavin adenine dinucleotide binding"/>
    <property type="evidence" value="ECO:0007669"/>
    <property type="project" value="TreeGrafter"/>
</dbReference>
<dbReference type="InterPro" id="IPR036774">
    <property type="entry name" value="ERV/ALR_sulphydryl_oxid_sf"/>
</dbReference>
<dbReference type="PANTHER" id="PTHR12645">
    <property type="entry name" value="ALR/ERV"/>
    <property type="match status" value="1"/>
</dbReference>
<organism evidence="9 10">
    <name type="scientific">Pichia membranifaciens NRRL Y-2026</name>
    <dbReference type="NCBI Taxonomy" id="763406"/>
    <lineage>
        <taxon>Eukaryota</taxon>
        <taxon>Fungi</taxon>
        <taxon>Dikarya</taxon>
        <taxon>Ascomycota</taxon>
        <taxon>Saccharomycotina</taxon>
        <taxon>Pichiomycetes</taxon>
        <taxon>Pichiales</taxon>
        <taxon>Pichiaceae</taxon>
        <taxon>Pichia</taxon>
    </lineage>
</organism>
<reference evidence="9 10" key="1">
    <citation type="journal article" date="2016" name="Proc. Natl. Acad. Sci. U.S.A.">
        <title>Comparative genomics of biotechnologically important yeasts.</title>
        <authorList>
            <person name="Riley R."/>
            <person name="Haridas S."/>
            <person name="Wolfe K.H."/>
            <person name="Lopes M.R."/>
            <person name="Hittinger C.T."/>
            <person name="Goeker M."/>
            <person name="Salamov A.A."/>
            <person name="Wisecaver J.H."/>
            <person name="Long T.M."/>
            <person name="Calvey C.H."/>
            <person name="Aerts A.L."/>
            <person name="Barry K.W."/>
            <person name="Choi C."/>
            <person name="Clum A."/>
            <person name="Coughlan A.Y."/>
            <person name="Deshpande S."/>
            <person name="Douglass A.P."/>
            <person name="Hanson S.J."/>
            <person name="Klenk H.-P."/>
            <person name="LaButti K.M."/>
            <person name="Lapidus A."/>
            <person name="Lindquist E.A."/>
            <person name="Lipzen A.M."/>
            <person name="Meier-Kolthoff J.P."/>
            <person name="Ohm R.A."/>
            <person name="Otillar R.P."/>
            <person name="Pangilinan J.L."/>
            <person name="Peng Y."/>
            <person name="Rokas A."/>
            <person name="Rosa C.A."/>
            <person name="Scheuner C."/>
            <person name="Sibirny A.A."/>
            <person name="Slot J.C."/>
            <person name="Stielow J.B."/>
            <person name="Sun H."/>
            <person name="Kurtzman C.P."/>
            <person name="Blackwell M."/>
            <person name="Grigoriev I.V."/>
            <person name="Jeffries T.W."/>
        </authorList>
    </citation>
    <scope>NUCLEOTIDE SEQUENCE [LARGE SCALE GENOMIC DNA]</scope>
    <source>
        <strain evidence="9 10">NRRL Y-2026</strain>
    </source>
</reference>
<keyword evidence="4 6" id="KW-0560">Oxidoreductase</keyword>
<dbReference type="OrthoDB" id="59470at2759"/>
<dbReference type="AlphaFoldDB" id="A0A1E3NGL3"/>
<dbReference type="PANTHER" id="PTHR12645:SF1">
    <property type="entry name" value="FAD-LINKED SULFHYDRYL OXIDASE ERV2"/>
    <property type="match status" value="1"/>
</dbReference>
<evidence type="ECO:0000313" key="9">
    <source>
        <dbReference type="EMBL" id="ODQ45281.1"/>
    </source>
</evidence>
<dbReference type="GeneID" id="30179658"/>
<accession>A0A1E3NGL3</accession>
<feature type="domain" description="ERV/ALR sulfhydryl oxidase" evidence="8">
    <location>
        <begin position="6"/>
        <end position="106"/>
    </location>
</feature>
<gene>
    <name evidence="9" type="ORF">PICMEDRAFT_35868</name>
</gene>
<evidence type="ECO:0000259" key="8">
    <source>
        <dbReference type="PROSITE" id="PS51324"/>
    </source>
</evidence>
<comment type="catalytic activity">
    <reaction evidence="6">
        <text>2 R'C(R)SH + O2 = R'C(R)S-S(R)CR' + H2O2</text>
        <dbReference type="Rhea" id="RHEA:17357"/>
        <dbReference type="ChEBI" id="CHEBI:15379"/>
        <dbReference type="ChEBI" id="CHEBI:16240"/>
        <dbReference type="ChEBI" id="CHEBI:16520"/>
        <dbReference type="ChEBI" id="CHEBI:17412"/>
        <dbReference type="EC" id="1.8.3.2"/>
    </reaction>
</comment>
<evidence type="ECO:0000256" key="2">
    <source>
        <dbReference type="ARBA" id="ARBA00022630"/>
    </source>
</evidence>
<dbReference type="SUPFAM" id="SSF69000">
    <property type="entry name" value="FAD-dependent thiol oxidase"/>
    <property type="match status" value="1"/>
</dbReference>
<keyword evidence="5" id="KW-1015">Disulfide bond</keyword>
<dbReference type="Gene3D" id="1.20.120.310">
    <property type="entry name" value="ERV/ALR sulfhydryl oxidase domain"/>
    <property type="match status" value="1"/>
</dbReference>
<evidence type="ECO:0000256" key="1">
    <source>
        <dbReference type="ARBA" id="ARBA00001974"/>
    </source>
</evidence>
<feature type="compositionally biased region" description="Basic and acidic residues" evidence="7">
    <location>
        <begin position="136"/>
        <end position="158"/>
    </location>
</feature>
<keyword evidence="10" id="KW-1185">Reference proteome</keyword>
<evidence type="ECO:0000313" key="10">
    <source>
        <dbReference type="Proteomes" id="UP000094455"/>
    </source>
</evidence>
<dbReference type="Proteomes" id="UP000094455">
    <property type="component" value="Unassembled WGS sequence"/>
</dbReference>
<feature type="region of interest" description="Disordered" evidence="7">
    <location>
        <begin position="117"/>
        <end position="158"/>
    </location>
</feature>
<dbReference type="GO" id="GO:0016971">
    <property type="term" value="F:flavin-dependent sulfhydryl oxidase activity"/>
    <property type="evidence" value="ECO:0007669"/>
    <property type="project" value="EnsemblFungi"/>
</dbReference>
<dbReference type="GO" id="GO:0005789">
    <property type="term" value="C:endoplasmic reticulum membrane"/>
    <property type="evidence" value="ECO:0007669"/>
    <property type="project" value="EnsemblFungi"/>
</dbReference>
<comment type="cofactor">
    <cofactor evidence="1 6">
        <name>FAD</name>
        <dbReference type="ChEBI" id="CHEBI:57692"/>
    </cofactor>
</comment>
<name>A0A1E3NGL3_9ASCO</name>
<proteinExistence type="predicted"/>
<dbReference type="STRING" id="763406.A0A1E3NGL3"/>
<evidence type="ECO:0000256" key="6">
    <source>
        <dbReference type="RuleBase" id="RU371123"/>
    </source>
</evidence>
<evidence type="ECO:0000256" key="3">
    <source>
        <dbReference type="ARBA" id="ARBA00022827"/>
    </source>
</evidence>
<keyword evidence="3 6" id="KW-0274">FAD</keyword>
<dbReference type="RefSeq" id="XP_019016394.1">
    <property type="nucleotide sequence ID" value="XM_019162971.1"/>
</dbReference>
<dbReference type="PROSITE" id="PS51324">
    <property type="entry name" value="ERV_ALR"/>
    <property type="match status" value="1"/>
</dbReference>
<sequence length="158" mass="17814">MPQMANETLKAELGNAAWKLLHTILARYPEAPVESEKVYLKRYIESFAQVYPCGDCARHFIKLLQQYPPQIGSRKSAAMWGCFIHNKVNERLAKPRYDCTTILEDYDCGCGADELLGDEGHDTPETSPRPGTTGLQDRESRQHLDSIRVESSEERVGG</sequence>
<evidence type="ECO:0000256" key="4">
    <source>
        <dbReference type="ARBA" id="ARBA00023002"/>
    </source>
</evidence>
<protein>
    <recommendedName>
        <fullName evidence="6">Sulfhydryl oxidase</fullName>
        <ecNumber evidence="6">1.8.3.2</ecNumber>
    </recommendedName>
</protein>
<dbReference type="GO" id="GO:0060904">
    <property type="term" value="P:regulation of protein folding in endoplasmic reticulum"/>
    <property type="evidence" value="ECO:0007669"/>
    <property type="project" value="EnsemblFungi"/>
</dbReference>
<dbReference type="EC" id="1.8.3.2" evidence="6"/>
<keyword evidence="2 6" id="KW-0285">Flavoprotein</keyword>
<dbReference type="InterPro" id="IPR017905">
    <property type="entry name" value="ERV/ALR_sulphydryl_oxidase"/>
</dbReference>
<dbReference type="InterPro" id="IPR039799">
    <property type="entry name" value="ALR/ERV"/>
</dbReference>